<dbReference type="OrthoDB" id="8849678at2"/>
<feature type="domain" description="HTH lysR-type" evidence="5">
    <location>
        <begin position="1"/>
        <end position="58"/>
    </location>
</feature>
<keyword evidence="2" id="KW-0805">Transcription regulation</keyword>
<evidence type="ECO:0000256" key="1">
    <source>
        <dbReference type="ARBA" id="ARBA00009437"/>
    </source>
</evidence>
<reference evidence="6 9" key="2">
    <citation type="journal article" date="2020" name="Front. Plant Sci.">
        <title>Isolation of Rhizosphere Bacteria That Improve Quality and Water Stress Tolerance in Greenhouse Ornamentals.</title>
        <authorList>
            <person name="Nordstedt N.P."/>
            <person name="Jones M.L."/>
        </authorList>
    </citation>
    <scope>NUCLEOTIDE SEQUENCE [LARGE SCALE GENOMIC DNA]</scope>
    <source>
        <strain evidence="6 9">C6C2</strain>
    </source>
</reference>
<dbReference type="RefSeq" id="WP_079215669.1">
    <property type="nucleotide sequence ID" value="NZ_CP018845.1"/>
</dbReference>
<dbReference type="SUPFAM" id="SSF53850">
    <property type="entry name" value="Periplasmic binding protein-like II"/>
    <property type="match status" value="1"/>
</dbReference>
<comment type="caution">
    <text evidence="7">The sequence shown here is derived from an EMBL/GenBank/DDBJ whole genome shotgun (WGS) entry which is preliminary data.</text>
</comment>
<evidence type="ECO:0000259" key="5">
    <source>
        <dbReference type="PROSITE" id="PS50931"/>
    </source>
</evidence>
<dbReference type="InterPro" id="IPR000847">
    <property type="entry name" value="LysR_HTH_N"/>
</dbReference>
<reference evidence="7 8" key="1">
    <citation type="submission" date="2017-06" db="EMBL/GenBank/DDBJ databases">
        <title>Herbaspirillum phytohormonus sp. nov., isolated from the root nodule of Robinia pseudoacacia in lead-zinc mine.</title>
        <authorList>
            <person name="Fan M."/>
            <person name="Lin Y."/>
        </authorList>
    </citation>
    <scope>NUCLEOTIDE SEQUENCE [LARGE SCALE GENOMIC DNA]</scope>
    <source>
        <strain evidence="7 8">HZ10</strain>
    </source>
</reference>
<dbReference type="SUPFAM" id="SSF46785">
    <property type="entry name" value="Winged helix' DNA-binding domain"/>
    <property type="match status" value="1"/>
</dbReference>
<dbReference type="PANTHER" id="PTHR30427:SF1">
    <property type="entry name" value="TRANSCRIPTIONAL ACTIVATOR PROTEIN LYSR"/>
    <property type="match status" value="1"/>
</dbReference>
<dbReference type="GO" id="GO:0003700">
    <property type="term" value="F:DNA-binding transcription factor activity"/>
    <property type="evidence" value="ECO:0007669"/>
    <property type="project" value="InterPro"/>
</dbReference>
<dbReference type="PROSITE" id="PS50931">
    <property type="entry name" value="HTH_LYSR"/>
    <property type="match status" value="1"/>
</dbReference>
<evidence type="ECO:0000313" key="6">
    <source>
        <dbReference type="EMBL" id="NUU00993.1"/>
    </source>
</evidence>
<gene>
    <name evidence="7" type="ORF">CEJ42_04710</name>
    <name evidence="6" type="ORF">HNO84_05245</name>
</gene>
<dbReference type="Gene3D" id="3.40.190.290">
    <property type="match status" value="1"/>
</dbReference>
<dbReference type="Proteomes" id="UP000536746">
    <property type="component" value="Unassembled WGS sequence"/>
</dbReference>
<evidence type="ECO:0000256" key="4">
    <source>
        <dbReference type="ARBA" id="ARBA00023163"/>
    </source>
</evidence>
<dbReference type="InterPro" id="IPR036388">
    <property type="entry name" value="WH-like_DNA-bd_sf"/>
</dbReference>
<dbReference type="Proteomes" id="UP000197596">
    <property type="component" value="Unassembled WGS sequence"/>
</dbReference>
<dbReference type="InterPro" id="IPR005119">
    <property type="entry name" value="LysR_subst-bd"/>
</dbReference>
<dbReference type="GO" id="GO:0010628">
    <property type="term" value="P:positive regulation of gene expression"/>
    <property type="evidence" value="ECO:0007669"/>
    <property type="project" value="TreeGrafter"/>
</dbReference>
<keyword evidence="9" id="KW-1185">Reference proteome</keyword>
<comment type="similarity">
    <text evidence="1">Belongs to the LysR transcriptional regulatory family.</text>
</comment>
<dbReference type="PANTHER" id="PTHR30427">
    <property type="entry name" value="TRANSCRIPTIONAL ACTIVATOR PROTEIN LYSR"/>
    <property type="match status" value="1"/>
</dbReference>
<proteinExistence type="inferred from homology"/>
<keyword evidence="3" id="KW-0238">DNA-binding</keyword>
<dbReference type="PRINTS" id="PR00039">
    <property type="entry name" value="HTHLYSR"/>
</dbReference>
<evidence type="ECO:0000313" key="7">
    <source>
        <dbReference type="EMBL" id="OWY31344.1"/>
    </source>
</evidence>
<dbReference type="GO" id="GO:0043565">
    <property type="term" value="F:sequence-specific DNA binding"/>
    <property type="evidence" value="ECO:0007669"/>
    <property type="project" value="TreeGrafter"/>
</dbReference>
<dbReference type="Gene3D" id="1.10.10.10">
    <property type="entry name" value="Winged helix-like DNA-binding domain superfamily/Winged helix DNA-binding domain"/>
    <property type="match status" value="1"/>
</dbReference>
<evidence type="ECO:0000313" key="8">
    <source>
        <dbReference type="Proteomes" id="UP000197596"/>
    </source>
</evidence>
<dbReference type="Pfam" id="PF03466">
    <property type="entry name" value="LysR_substrate"/>
    <property type="match status" value="1"/>
</dbReference>
<dbReference type="EMBL" id="NJGU01000001">
    <property type="protein sequence ID" value="OWY31344.1"/>
    <property type="molecule type" value="Genomic_DNA"/>
</dbReference>
<dbReference type="EMBL" id="JABFMT010000003">
    <property type="protein sequence ID" value="NUU00993.1"/>
    <property type="molecule type" value="Genomic_DNA"/>
</dbReference>
<sequence>MDLNQLEAFAAVMTIGSVTGAGRSLGRSQPAISKAIGDLEGELGYALFDRNGPRVTPTGKAFLLYEEVERSLVGLRSIRERAVEIGREEAQPVHLVATPALASTIAPAALQMVAQGGGEFPEHIHLRSASAEQVVHAVLHRTVSLGLTSLPVAHRGLELHWIGEAPCVAVLRADHPLAGKDKITRAALRGERVITMSNRYRLRQRIETALGDDKGDKPLDVAIDTNTSFNAIMAAHAGLGVALVEPITALGMPIEGLVVKKLAVDIPFYFGVVTPFGRPVEGITRALIDAVETSARNILHGFVKRDAAEHDELL</sequence>
<keyword evidence="4" id="KW-0804">Transcription</keyword>
<evidence type="ECO:0000256" key="3">
    <source>
        <dbReference type="ARBA" id="ARBA00023125"/>
    </source>
</evidence>
<name>A0A246WWC0_9BURK</name>
<evidence type="ECO:0000313" key="9">
    <source>
        <dbReference type="Proteomes" id="UP000536746"/>
    </source>
</evidence>
<dbReference type="Pfam" id="PF00126">
    <property type="entry name" value="HTH_1"/>
    <property type="match status" value="1"/>
</dbReference>
<dbReference type="InterPro" id="IPR036390">
    <property type="entry name" value="WH_DNA-bd_sf"/>
</dbReference>
<accession>A0A246WWC0</accession>
<protein>
    <submittedName>
        <fullName evidence="7">LysR family transcriptional regulator</fullName>
    </submittedName>
</protein>
<dbReference type="AlphaFoldDB" id="A0A246WWC0"/>
<organism evidence="7 8">
    <name type="scientific">Herbaspirillum robiniae</name>
    <dbReference type="NCBI Taxonomy" id="2014887"/>
    <lineage>
        <taxon>Bacteria</taxon>
        <taxon>Pseudomonadati</taxon>
        <taxon>Pseudomonadota</taxon>
        <taxon>Betaproteobacteria</taxon>
        <taxon>Burkholderiales</taxon>
        <taxon>Oxalobacteraceae</taxon>
        <taxon>Herbaspirillum</taxon>
    </lineage>
</organism>
<evidence type="ECO:0000256" key="2">
    <source>
        <dbReference type="ARBA" id="ARBA00023015"/>
    </source>
</evidence>